<comment type="caution">
    <text evidence="2">The sequence shown here is derived from an EMBL/GenBank/DDBJ whole genome shotgun (WGS) entry which is preliminary data.</text>
</comment>
<gene>
    <name evidence="2" type="ORF">BTO18_14730</name>
</gene>
<evidence type="ECO:0000256" key="1">
    <source>
        <dbReference type="SAM" id="Phobius"/>
    </source>
</evidence>
<name>A0A2S7WSQ8_9FLAO</name>
<keyword evidence="3" id="KW-1185">Reference proteome</keyword>
<dbReference type="AlphaFoldDB" id="A0A2S7WSQ8"/>
<keyword evidence="1" id="KW-0812">Transmembrane</keyword>
<feature type="transmembrane region" description="Helical" evidence="1">
    <location>
        <begin position="20"/>
        <end position="42"/>
    </location>
</feature>
<accession>A0A2S7WSQ8</accession>
<dbReference type="OrthoDB" id="1202889at2"/>
<keyword evidence="1" id="KW-0472">Membrane</keyword>
<reference evidence="2 3" key="1">
    <citation type="submission" date="2016-12" db="EMBL/GenBank/DDBJ databases">
        <title>Trade-off between light-utilization and light-protection in marine flavobacteria.</title>
        <authorList>
            <person name="Kumagai Y."/>
            <person name="Yoshizawa S."/>
            <person name="Kogure K."/>
            <person name="Iwasaki W."/>
        </authorList>
    </citation>
    <scope>NUCLEOTIDE SEQUENCE [LARGE SCALE GENOMIC DNA]</scope>
    <source>
        <strain evidence="2 3">NBRC 108759</strain>
    </source>
</reference>
<sequence>MDFSSKSTSELKETLRMLKIVAYSLTTIVFLLLAITIYGLLFKENSKTFLALLVVGLSCSAILPLQFSSLKKIKDEIKSREQ</sequence>
<protein>
    <submittedName>
        <fullName evidence="2">Uncharacterized protein</fullName>
    </submittedName>
</protein>
<keyword evidence="1" id="KW-1133">Transmembrane helix</keyword>
<proteinExistence type="predicted"/>
<feature type="transmembrane region" description="Helical" evidence="1">
    <location>
        <begin position="48"/>
        <end position="70"/>
    </location>
</feature>
<evidence type="ECO:0000313" key="2">
    <source>
        <dbReference type="EMBL" id="PQJ80352.1"/>
    </source>
</evidence>
<dbReference type="EMBL" id="MSCN01000001">
    <property type="protein sequence ID" value="PQJ80352.1"/>
    <property type="molecule type" value="Genomic_DNA"/>
</dbReference>
<evidence type="ECO:0000313" key="3">
    <source>
        <dbReference type="Proteomes" id="UP000238882"/>
    </source>
</evidence>
<organism evidence="2 3">
    <name type="scientific">Polaribacter porphyrae</name>
    <dbReference type="NCBI Taxonomy" id="1137780"/>
    <lineage>
        <taxon>Bacteria</taxon>
        <taxon>Pseudomonadati</taxon>
        <taxon>Bacteroidota</taxon>
        <taxon>Flavobacteriia</taxon>
        <taxon>Flavobacteriales</taxon>
        <taxon>Flavobacteriaceae</taxon>
    </lineage>
</organism>
<dbReference type="Proteomes" id="UP000238882">
    <property type="component" value="Unassembled WGS sequence"/>
</dbReference>
<dbReference type="RefSeq" id="WP_105016950.1">
    <property type="nucleotide sequence ID" value="NZ_MSCN01000001.1"/>
</dbReference>